<reference evidence="1" key="1">
    <citation type="submission" date="2020-05" db="EMBL/GenBank/DDBJ databases">
        <title>Large-scale comparative analyses of tick genomes elucidate their genetic diversity and vector capacities.</title>
        <authorList>
            <person name="Jia N."/>
            <person name="Wang J."/>
            <person name="Shi W."/>
            <person name="Du L."/>
            <person name="Sun Y."/>
            <person name="Zhan W."/>
            <person name="Jiang J."/>
            <person name="Wang Q."/>
            <person name="Zhang B."/>
            <person name="Ji P."/>
            <person name="Sakyi L.B."/>
            <person name="Cui X."/>
            <person name="Yuan T."/>
            <person name="Jiang B."/>
            <person name="Yang W."/>
            <person name="Lam T.T.-Y."/>
            <person name="Chang Q."/>
            <person name="Ding S."/>
            <person name="Wang X."/>
            <person name="Zhu J."/>
            <person name="Ruan X."/>
            <person name="Zhao L."/>
            <person name="Wei J."/>
            <person name="Que T."/>
            <person name="Du C."/>
            <person name="Cheng J."/>
            <person name="Dai P."/>
            <person name="Han X."/>
            <person name="Huang E."/>
            <person name="Gao Y."/>
            <person name="Liu J."/>
            <person name="Shao H."/>
            <person name="Ye R."/>
            <person name="Li L."/>
            <person name="Wei W."/>
            <person name="Wang X."/>
            <person name="Wang C."/>
            <person name="Yang T."/>
            <person name="Huo Q."/>
            <person name="Li W."/>
            <person name="Guo W."/>
            <person name="Chen H."/>
            <person name="Zhou L."/>
            <person name="Ni X."/>
            <person name="Tian J."/>
            <person name="Zhou Y."/>
            <person name="Sheng Y."/>
            <person name="Liu T."/>
            <person name="Pan Y."/>
            <person name="Xia L."/>
            <person name="Li J."/>
            <person name="Zhao F."/>
            <person name="Cao W."/>
        </authorList>
    </citation>
    <scope>NUCLEOTIDE SEQUENCE</scope>
    <source>
        <strain evidence="1">Hyas-2018</strain>
    </source>
</reference>
<accession>A0ACB7SHZ9</accession>
<dbReference type="EMBL" id="CM023484">
    <property type="protein sequence ID" value="KAH6933539.1"/>
    <property type="molecule type" value="Genomic_DNA"/>
</dbReference>
<evidence type="ECO:0000313" key="1">
    <source>
        <dbReference type="EMBL" id="KAH6933539.1"/>
    </source>
</evidence>
<name>A0ACB7SHZ9_HYAAI</name>
<gene>
    <name evidence="1" type="ORF">HPB50_016062</name>
</gene>
<evidence type="ECO:0000313" key="2">
    <source>
        <dbReference type="Proteomes" id="UP000821845"/>
    </source>
</evidence>
<protein>
    <submittedName>
        <fullName evidence="1">Uncharacterized protein</fullName>
    </submittedName>
</protein>
<organism evidence="1 2">
    <name type="scientific">Hyalomma asiaticum</name>
    <name type="common">Tick</name>
    <dbReference type="NCBI Taxonomy" id="266040"/>
    <lineage>
        <taxon>Eukaryota</taxon>
        <taxon>Metazoa</taxon>
        <taxon>Ecdysozoa</taxon>
        <taxon>Arthropoda</taxon>
        <taxon>Chelicerata</taxon>
        <taxon>Arachnida</taxon>
        <taxon>Acari</taxon>
        <taxon>Parasitiformes</taxon>
        <taxon>Ixodida</taxon>
        <taxon>Ixodoidea</taxon>
        <taxon>Ixodidae</taxon>
        <taxon>Hyalomminae</taxon>
        <taxon>Hyalomma</taxon>
    </lineage>
</organism>
<sequence length="278" mass="30586">MSFAEASGSSTIPPTFPDVWDPISPHNEEPSPTCLARVQREVFFHTHLPRGVFVEPEESDVTRLHALVVGPRDTPYENGFFHFLVKFPPNYPASPPRVRNMTTDAGRVYFHSHLDACGDVCLGTLGTCPEGPSWNPTQDSLKTVLEAIQSMLNVKKTCFKESGSERPGDCSGHDATIRHETIRVAVCDTVGACLAGSSACPPSLRLRILKAFSERYGWYEKVVGDHVHLDGTVMVDPFGDGNGVYQYRNLLGRLRRLNEQLLHGSGPIVEGKEDAAQV</sequence>
<keyword evidence="2" id="KW-1185">Reference proteome</keyword>
<comment type="caution">
    <text evidence="1">The sequence shown here is derived from an EMBL/GenBank/DDBJ whole genome shotgun (WGS) entry which is preliminary data.</text>
</comment>
<dbReference type="Proteomes" id="UP000821845">
    <property type="component" value="Chromosome 4"/>
</dbReference>
<proteinExistence type="predicted"/>